<evidence type="ECO:0008006" key="4">
    <source>
        <dbReference type="Google" id="ProtNLM"/>
    </source>
</evidence>
<name>A0ABD1EQ52_HYPHA</name>
<feature type="region of interest" description="Disordered" evidence="1">
    <location>
        <begin position="180"/>
        <end position="206"/>
    </location>
</feature>
<protein>
    <recommendedName>
        <fullName evidence="4">WH2 domain-containing protein</fullName>
    </recommendedName>
</protein>
<proteinExistence type="predicted"/>
<feature type="compositionally biased region" description="Polar residues" evidence="1">
    <location>
        <begin position="197"/>
        <end position="206"/>
    </location>
</feature>
<feature type="compositionally biased region" description="Low complexity" evidence="1">
    <location>
        <begin position="40"/>
        <end position="54"/>
    </location>
</feature>
<reference evidence="2 3" key="1">
    <citation type="submission" date="2024-05" db="EMBL/GenBank/DDBJ databases">
        <title>Genetic variation in Jamaican populations of the coffee berry borer (Hypothenemus hampei).</title>
        <authorList>
            <person name="Errbii M."/>
            <person name="Myrie A."/>
        </authorList>
    </citation>
    <scope>NUCLEOTIDE SEQUENCE [LARGE SCALE GENOMIC DNA]</scope>
    <source>
        <strain evidence="2">JA-Hopewell-2020-01-JO</strain>
        <tissue evidence="2">Whole body</tissue>
    </source>
</reference>
<feature type="region of interest" description="Disordered" evidence="1">
    <location>
        <begin position="27"/>
        <end position="54"/>
    </location>
</feature>
<organism evidence="2 3">
    <name type="scientific">Hypothenemus hampei</name>
    <name type="common">Coffee berry borer</name>
    <dbReference type="NCBI Taxonomy" id="57062"/>
    <lineage>
        <taxon>Eukaryota</taxon>
        <taxon>Metazoa</taxon>
        <taxon>Ecdysozoa</taxon>
        <taxon>Arthropoda</taxon>
        <taxon>Hexapoda</taxon>
        <taxon>Insecta</taxon>
        <taxon>Pterygota</taxon>
        <taxon>Neoptera</taxon>
        <taxon>Endopterygota</taxon>
        <taxon>Coleoptera</taxon>
        <taxon>Polyphaga</taxon>
        <taxon>Cucujiformia</taxon>
        <taxon>Curculionidae</taxon>
        <taxon>Scolytinae</taxon>
        <taxon>Hypothenemus</taxon>
    </lineage>
</organism>
<feature type="compositionally biased region" description="Pro residues" evidence="1">
    <location>
        <begin position="259"/>
        <end position="285"/>
    </location>
</feature>
<sequence>MSTILRSKSSTQKPQYKDYVSFVESYRNGRKDDENSLTTSDSGVNLSLSSSVNNSSSTIFSDLSDNIKNHHEPKQTKPMVKSEVFIEIKSPNQYPTQEFRYELVTERQSSVGATAKIFEGNELNNTSTIQRKHSTSRQNSVGELSKKFENSVSINNDPKKRPLKKAESIGKMTRIFENTDRNNKQQNRAVPFKPKNFNASPKPYQNNTNLEAKIVNKPEILSPKPVVSSAPSFPKFTSERPATYADSVDSALSSLSVSPSPPRCASPPPPGCVPQTPPPPPPLPPANFSSKPTSIQKANNIPKQITVQMSNGNSNGSIDKNDPRVKKAVYGALRHMYGAYHDQANDYLATLPKNRVRKNNGLDSIIDTIASQGGLDKLTGRVNPKQDVE</sequence>
<gene>
    <name evidence="2" type="ORF">ABEB36_008764</name>
</gene>
<evidence type="ECO:0000313" key="2">
    <source>
        <dbReference type="EMBL" id="KAL1497878.1"/>
    </source>
</evidence>
<dbReference type="AlphaFoldDB" id="A0ABD1EQ52"/>
<feature type="region of interest" description="Disordered" evidence="1">
    <location>
        <begin position="252"/>
        <end position="294"/>
    </location>
</feature>
<evidence type="ECO:0000313" key="3">
    <source>
        <dbReference type="Proteomes" id="UP001566132"/>
    </source>
</evidence>
<keyword evidence="3" id="KW-1185">Reference proteome</keyword>
<dbReference type="Proteomes" id="UP001566132">
    <property type="component" value="Unassembled WGS sequence"/>
</dbReference>
<dbReference type="EMBL" id="JBDJPC010000006">
    <property type="protein sequence ID" value="KAL1497878.1"/>
    <property type="molecule type" value="Genomic_DNA"/>
</dbReference>
<evidence type="ECO:0000256" key="1">
    <source>
        <dbReference type="SAM" id="MobiDB-lite"/>
    </source>
</evidence>
<comment type="caution">
    <text evidence="2">The sequence shown here is derived from an EMBL/GenBank/DDBJ whole genome shotgun (WGS) entry which is preliminary data.</text>
</comment>
<accession>A0ABD1EQ52</accession>